<feature type="transmembrane region" description="Helical" evidence="1">
    <location>
        <begin position="352"/>
        <end position="377"/>
    </location>
</feature>
<evidence type="ECO:0000313" key="3">
    <source>
        <dbReference type="Proteomes" id="UP000034185"/>
    </source>
</evidence>
<accession>A0A0G1XA43</accession>
<evidence type="ECO:0000313" key="2">
    <source>
        <dbReference type="EMBL" id="KKW27685.1"/>
    </source>
</evidence>
<comment type="caution">
    <text evidence="2">The sequence shown here is derived from an EMBL/GenBank/DDBJ whole genome shotgun (WGS) entry which is preliminary data.</text>
</comment>
<keyword evidence="1" id="KW-0812">Transmembrane</keyword>
<sequence length="452" mass="48597">MTDAVVTANDGKGTNVLSTVNGASLTVGTGAPSQTTTTSATSAAAPTVAAPAPVVRQAAVATGLPGAPKIRVPLYPDQSRWYNQKGDVVAFWDLPDDVVQVSTRLSQGKDKVPGTIDEQLFNGKDFGKLQNDGVWYIRIQFKNNVGWGPLSYYPISLDTASPLPFQIKIDGTGSDNPSPHLSFETNDSLSGLATYEIMVDRQKVLEIASTSVTLFPQSPGTHELAVRAFDKAGNSTEDVQSFEILPIATPTIDFVTQTASVGESLLVSGTAIPDAFVELRILNGKRVVAMVKNSNSDSQGNWTLQFKGDLPIGSYSISAVAHDERGALSLPSEQRSLAVTPPVIISFGFVQLGWFEIFMTLLLVAVTGGSLFSWYYVGNKNMESAYSTIAVRDVKKFGDILDSHLKELETGMMNGKSTTGPPIEAKVQHEFAQLHDTVTKMKKYLVDVIKKS</sequence>
<keyword evidence="1" id="KW-1133">Transmembrane helix</keyword>
<organism evidence="2 3">
    <name type="scientific">Candidatus Kaiserbacteria bacterium GW2011_GWB1_52_6</name>
    <dbReference type="NCBI Taxonomy" id="1618674"/>
    <lineage>
        <taxon>Bacteria</taxon>
        <taxon>Candidatus Kaiseribacteriota</taxon>
    </lineage>
</organism>
<name>A0A0G1XA43_9BACT</name>
<dbReference type="AlphaFoldDB" id="A0A0G1XA43"/>
<protein>
    <recommendedName>
        <fullName evidence="4">Bacterial Ig-like domain-containing protein</fullName>
    </recommendedName>
</protein>
<dbReference type="Proteomes" id="UP000034185">
    <property type="component" value="Unassembled WGS sequence"/>
</dbReference>
<dbReference type="InterPro" id="IPR013783">
    <property type="entry name" value="Ig-like_fold"/>
</dbReference>
<gene>
    <name evidence="2" type="ORF">UY70_C0009G0011</name>
</gene>
<keyword evidence="1" id="KW-0472">Membrane</keyword>
<evidence type="ECO:0000256" key="1">
    <source>
        <dbReference type="SAM" id="Phobius"/>
    </source>
</evidence>
<dbReference type="Gene3D" id="2.60.40.10">
    <property type="entry name" value="Immunoglobulins"/>
    <property type="match status" value="1"/>
</dbReference>
<dbReference type="EMBL" id="LCRA01000009">
    <property type="protein sequence ID" value="KKW27685.1"/>
    <property type="molecule type" value="Genomic_DNA"/>
</dbReference>
<reference evidence="2 3" key="1">
    <citation type="journal article" date="2015" name="Nature">
        <title>rRNA introns, odd ribosomes, and small enigmatic genomes across a large radiation of phyla.</title>
        <authorList>
            <person name="Brown C.T."/>
            <person name="Hug L.A."/>
            <person name="Thomas B.C."/>
            <person name="Sharon I."/>
            <person name="Castelle C.J."/>
            <person name="Singh A."/>
            <person name="Wilkins M.J."/>
            <person name="Williams K.H."/>
            <person name="Banfield J.F."/>
        </authorList>
    </citation>
    <scope>NUCLEOTIDE SEQUENCE [LARGE SCALE GENOMIC DNA]</scope>
</reference>
<proteinExistence type="predicted"/>
<evidence type="ECO:0008006" key="4">
    <source>
        <dbReference type="Google" id="ProtNLM"/>
    </source>
</evidence>